<evidence type="ECO:0000259" key="3">
    <source>
        <dbReference type="PROSITE" id="PS50158"/>
    </source>
</evidence>
<dbReference type="STRING" id="990121.A0A0V0ZWW4"/>
<evidence type="ECO:0000256" key="2">
    <source>
        <dbReference type="SAM" id="MobiDB-lite"/>
    </source>
</evidence>
<evidence type="ECO:0000256" key="1">
    <source>
        <dbReference type="PROSITE-ProRule" id="PRU00047"/>
    </source>
</evidence>
<proteinExistence type="predicted"/>
<gene>
    <name evidence="4" type="ORF">T12_11860</name>
</gene>
<keyword evidence="5" id="KW-1185">Reference proteome</keyword>
<dbReference type="AlphaFoldDB" id="A0A0V0ZWW4"/>
<evidence type="ECO:0000313" key="5">
    <source>
        <dbReference type="Proteomes" id="UP000054783"/>
    </source>
</evidence>
<accession>A0A0V0ZWW4</accession>
<keyword evidence="1" id="KW-0479">Metal-binding</keyword>
<dbReference type="GO" id="GO:0008270">
    <property type="term" value="F:zinc ion binding"/>
    <property type="evidence" value="ECO:0007669"/>
    <property type="project" value="UniProtKB-KW"/>
</dbReference>
<feature type="domain" description="CCHC-type" evidence="3">
    <location>
        <begin position="35"/>
        <end position="49"/>
    </location>
</feature>
<dbReference type="Proteomes" id="UP000054783">
    <property type="component" value="Unassembled WGS sequence"/>
</dbReference>
<feature type="region of interest" description="Disordered" evidence="2">
    <location>
        <begin position="149"/>
        <end position="186"/>
    </location>
</feature>
<keyword evidence="1" id="KW-0862">Zinc</keyword>
<reference evidence="4 5" key="1">
    <citation type="submission" date="2015-01" db="EMBL/GenBank/DDBJ databases">
        <title>Evolution of Trichinella species and genotypes.</title>
        <authorList>
            <person name="Korhonen P.K."/>
            <person name="Edoardo P."/>
            <person name="Giuseppe L.R."/>
            <person name="Gasser R.B."/>
        </authorList>
    </citation>
    <scope>NUCLEOTIDE SEQUENCE [LARGE SCALE GENOMIC DNA]</scope>
    <source>
        <strain evidence="4">ISS2496</strain>
    </source>
</reference>
<keyword evidence="1" id="KW-0863">Zinc-finger</keyword>
<feature type="compositionally biased region" description="Polar residues" evidence="2">
    <location>
        <begin position="167"/>
        <end position="186"/>
    </location>
</feature>
<evidence type="ECO:0000313" key="4">
    <source>
        <dbReference type="EMBL" id="KRY16820.1"/>
    </source>
</evidence>
<name>A0A0V0ZWW4_9BILA</name>
<dbReference type="SMART" id="SM00343">
    <property type="entry name" value="ZnF_C2HC"/>
    <property type="match status" value="2"/>
</dbReference>
<dbReference type="EMBL" id="JYDQ01000072">
    <property type="protein sequence ID" value="KRY16820.1"/>
    <property type="molecule type" value="Genomic_DNA"/>
</dbReference>
<protein>
    <recommendedName>
        <fullName evidence="3">CCHC-type domain-containing protein</fullName>
    </recommendedName>
</protein>
<dbReference type="InterPro" id="IPR001878">
    <property type="entry name" value="Znf_CCHC"/>
</dbReference>
<organism evidence="4 5">
    <name type="scientific">Trichinella patagoniensis</name>
    <dbReference type="NCBI Taxonomy" id="990121"/>
    <lineage>
        <taxon>Eukaryota</taxon>
        <taxon>Metazoa</taxon>
        <taxon>Ecdysozoa</taxon>
        <taxon>Nematoda</taxon>
        <taxon>Enoplea</taxon>
        <taxon>Dorylaimia</taxon>
        <taxon>Trichinellida</taxon>
        <taxon>Trichinellidae</taxon>
        <taxon>Trichinella</taxon>
    </lineage>
</organism>
<comment type="caution">
    <text evidence="4">The sequence shown here is derived from an EMBL/GenBank/DDBJ whole genome shotgun (WGS) entry which is preliminary data.</text>
</comment>
<dbReference type="GO" id="GO:0003676">
    <property type="term" value="F:nucleic acid binding"/>
    <property type="evidence" value="ECO:0007669"/>
    <property type="project" value="InterPro"/>
</dbReference>
<sequence length="186" mass="20836">MHEEIHGCNSRVTMQECHAVKETRGLKPGGVSNVCHCCGEAGHFARKCKFQCSKCFKYRKQGHLAKVCKHPQKLGKSQKQRPQNSCKDHKLYADGIYAVKERAHKCYVASCYSPASVAIPFVVLTIPYHNRVQLLLLIQLPCTETKIPLGQPNAGSQEDGRVGRMQADQSTTNIRSFYSTTNNQRS</sequence>
<dbReference type="PROSITE" id="PS50158">
    <property type="entry name" value="ZF_CCHC"/>
    <property type="match status" value="1"/>
</dbReference>